<dbReference type="OrthoDB" id="10254973at2759"/>
<reference evidence="6" key="1">
    <citation type="submission" date="2011-05" db="EMBL/GenBank/DDBJ databases">
        <title>The genome sequence of Vittaforma corneae strain ATCC 50505.</title>
        <authorList>
            <consortium name="The Broad Institute Genome Sequencing Platform"/>
            <person name="Cuomo C."/>
            <person name="Didier E."/>
            <person name="Bowers L."/>
            <person name="Young S.K."/>
            <person name="Zeng Q."/>
            <person name="Gargeya S."/>
            <person name="Fitzgerald M."/>
            <person name="Haas B."/>
            <person name="Abouelleil A."/>
            <person name="Alvarado L."/>
            <person name="Arachchi H.M."/>
            <person name="Berlin A."/>
            <person name="Chapman S.B."/>
            <person name="Gearin G."/>
            <person name="Goldberg J."/>
            <person name="Griggs A."/>
            <person name="Gujja S."/>
            <person name="Hansen M."/>
            <person name="Heiman D."/>
            <person name="Howarth C."/>
            <person name="Larimer J."/>
            <person name="Lui A."/>
            <person name="MacDonald P.J.P."/>
            <person name="McCowen C."/>
            <person name="Montmayeur A."/>
            <person name="Murphy C."/>
            <person name="Neiman D."/>
            <person name="Pearson M."/>
            <person name="Priest M."/>
            <person name="Roberts A."/>
            <person name="Saif S."/>
            <person name="Shea T."/>
            <person name="Sisk P."/>
            <person name="Stolte C."/>
            <person name="Sykes S."/>
            <person name="Wortman J."/>
            <person name="Nusbaum C."/>
            <person name="Birren B."/>
        </authorList>
    </citation>
    <scope>NUCLEOTIDE SEQUENCE [LARGE SCALE GENOMIC DNA]</scope>
    <source>
        <strain evidence="6">ATCC 50505</strain>
    </source>
</reference>
<dbReference type="Gene3D" id="3.40.50.300">
    <property type="entry name" value="P-loop containing nucleotide triphosphate hydrolases"/>
    <property type="match status" value="1"/>
</dbReference>
<comment type="similarity">
    <text evidence="1">Belongs to the SMC family. SMC5 subfamily.</text>
</comment>
<keyword evidence="6" id="KW-1185">Reference proteome</keyword>
<dbReference type="SUPFAM" id="SSF52540">
    <property type="entry name" value="P-loop containing nucleoside triphosphate hydrolases"/>
    <property type="match status" value="1"/>
</dbReference>
<dbReference type="GO" id="GO:0003697">
    <property type="term" value="F:single-stranded DNA binding"/>
    <property type="evidence" value="ECO:0007669"/>
    <property type="project" value="TreeGrafter"/>
</dbReference>
<protein>
    <recommendedName>
        <fullName evidence="2">Structural maintenance of chromosomes protein 5</fullName>
    </recommendedName>
</protein>
<gene>
    <name evidence="5" type="ORF">VICG_00953</name>
</gene>
<dbReference type="HOGENOM" id="CLU_2374373_0_0_1"/>
<dbReference type="GO" id="GO:0005634">
    <property type="term" value="C:nucleus"/>
    <property type="evidence" value="ECO:0007669"/>
    <property type="project" value="TreeGrafter"/>
</dbReference>
<dbReference type="InterPro" id="IPR003395">
    <property type="entry name" value="RecF/RecN/SMC_N"/>
</dbReference>
<dbReference type="EMBL" id="JH370136">
    <property type="protein sequence ID" value="ELA41936.1"/>
    <property type="molecule type" value="Genomic_DNA"/>
</dbReference>
<evidence type="ECO:0000256" key="1">
    <source>
        <dbReference type="ARBA" id="ARBA00010171"/>
    </source>
</evidence>
<accession>L2GM66</accession>
<proteinExistence type="inferred from homology"/>
<dbReference type="STRING" id="993615.L2GM66"/>
<keyword evidence="3" id="KW-0175">Coiled coil</keyword>
<dbReference type="Proteomes" id="UP000011082">
    <property type="component" value="Unassembled WGS sequence"/>
</dbReference>
<evidence type="ECO:0000313" key="6">
    <source>
        <dbReference type="Proteomes" id="UP000011082"/>
    </source>
</evidence>
<dbReference type="VEuPathDB" id="MicrosporidiaDB:VICG_00953"/>
<dbReference type="GO" id="GO:0000724">
    <property type="term" value="P:double-strand break repair via homologous recombination"/>
    <property type="evidence" value="ECO:0007669"/>
    <property type="project" value="TreeGrafter"/>
</dbReference>
<evidence type="ECO:0000313" key="5">
    <source>
        <dbReference type="EMBL" id="ELA41936.1"/>
    </source>
</evidence>
<dbReference type="PANTHER" id="PTHR45916">
    <property type="entry name" value="STRUCTURAL MAINTENANCE OF CHROMOSOMES PROTEIN 5"/>
    <property type="match status" value="1"/>
</dbReference>
<dbReference type="PANTHER" id="PTHR45916:SF1">
    <property type="entry name" value="STRUCTURAL MAINTENANCE OF CHROMOSOMES PROTEIN 5"/>
    <property type="match status" value="1"/>
</dbReference>
<dbReference type="InParanoid" id="L2GM66"/>
<dbReference type="GeneID" id="19881665"/>
<organism evidence="5 6">
    <name type="scientific">Vittaforma corneae (strain ATCC 50505)</name>
    <name type="common">Microsporidian parasite</name>
    <name type="synonym">Nosema corneum</name>
    <dbReference type="NCBI Taxonomy" id="993615"/>
    <lineage>
        <taxon>Eukaryota</taxon>
        <taxon>Fungi</taxon>
        <taxon>Fungi incertae sedis</taxon>
        <taxon>Microsporidia</taxon>
        <taxon>Nosematidae</taxon>
        <taxon>Vittaforma</taxon>
    </lineage>
</organism>
<name>L2GM66_VITCO</name>
<dbReference type="AlphaFoldDB" id="L2GM66"/>
<evidence type="ECO:0000256" key="3">
    <source>
        <dbReference type="ARBA" id="ARBA00023054"/>
    </source>
</evidence>
<evidence type="ECO:0000256" key="2">
    <source>
        <dbReference type="ARBA" id="ARBA00018687"/>
    </source>
</evidence>
<dbReference type="GO" id="GO:0030915">
    <property type="term" value="C:Smc5-Smc6 complex"/>
    <property type="evidence" value="ECO:0007669"/>
    <property type="project" value="TreeGrafter"/>
</dbReference>
<dbReference type="RefSeq" id="XP_007604400.1">
    <property type="nucleotide sequence ID" value="XM_007604338.1"/>
</dbReference>
<evidence type="ECO:0000259" key="4">
    <source>
        <dbReference type="Pfam" id="PF02463"/>
    </source>
</evidence>
<sequence>MKVLVRFRENEDLQQLSNFRQSGGEKSLTTVLFLLSLQQCEATPFRLVDEINQGMDPYNEKRVFEILGEMGGRSQFFIITPKLNTDLEFLRIQQQ</sequence>
<feature type="domain" description="RecF/RecN/SMC N-terminal" evidence="4">
    <location>
        <begin position="22"/>
        <end position="82"/>
    </location>
</feature>
<dbReference type="Pfam" id="PF02463">
    <property type="entry name" value="SMC_N"/>
    <property type="match status" value="1"/>
</dbReference>
<dbReference type="InterPro" id="IPR027417">
    <property type="entry name" value="P-loop_NTPase"/>
</dbReference>